<dbReference type="GO" id="GO:0007094">
    <property type="term" value="P:mitotic spindle assembly checkpoint signaling"/>
    <property type="evidence" value="ECO:0007669"/>
    <property type="project" value="TreeGrafter"/>
</dbReference>
<protein>
    <recommendedName>
        <fullName evidence="22">Centromere/kinetochore protein zw10 homolog</fullName>
    </recommendedName>
</protein>
<evidence type="ECO:0000256" key="3">
    <source>
        <dbReference type="ARBA" id="ARBA00004629"/>
    </source>
</evidence>
<evidence type="ECO:0000256" key="10">
    <source>
        <dbReference type="ARBA" id="ARBA00022776"/>
    </source>
</evidence>
<keyword evidence="19" id="KW-0131">Cell cycle</keyword>
<feature type="domain" description="Centromere/kinetochore protein zw10 C-terminal" evidence="26">
    <location>
        <begin position="505"/>
        <end position="578"/>
    </location>
</feature>
<dbReference type="Pfam" id="PF22766">
    <property type="entry name" value="ZW10_C2"/>
    <property type="match status" value="1"/>
</dbReference>
<keyword evidence="16 23" id="KW-0175">Coiled coil</keyword>
<keyword evidence="13" id="KW-0931">ER-Golgi transport</keyword>
<feature type="domain" description="Centromere/kinetochore protein zw10 C-terminal" evidence="26">
    <location>
        <begin position="472"/>
        <end position="503"/>
    </location>
</feature>
<feature type="domain" description="ZW10 C-terminal helical" evidence="27">
    <location>
        <begin position="600"/>
        <end position="754"/>
    </location>
</feature>
<dbReference type="AlphaFoldDB" id="A0A341C699"/>
<keyword evidence="12" id="KW-0995">Kinetochore</keyword>
<evidence type="ECO:0000256" key="21">
    <source>
        <dbReference type="ARBA" id="ARBA00065852"/>
    </source>
</evidence>
<dbReference type="GO" id="GO:0015031">
    <property type="term" value="P:protein transport"/>
    <property type="evidence" value="ECO:0007669"/>
    <property type="project" value="UniProtKB-KW"/>
</dbReference>
<evidence type="ECO:0000259" key="24">
    <source>
        <dbReference type="Pfam" id="PF06248"/>
    </source>
</evidence>
<dbReference type="InterPro" id="IPR048344">
    <property type="entry name" value="Zw10_middle"/>
</dbReference>
<dbReference type="GO" id="GO:0051301">
    <property type="term" value="P:cell division"/>
    <property type="evidence" value="ECO:0007669"/>
    <property type="project" value="UniProtKB-KW"/>
</dbReference>
<feature type="domain" description="Centromere/kinetochore protein zw10 middle" evidence="25">
    <location>
        <begin position="177"/>
        <end position="415"/>
    </location>
</feature>
<keyword evidence="14" id="KW-0653">Protein transport</keyword>
<dbReference type="GeneID" id="112405760"/>
<evidence type="ECO:0000256" key="12">
    <source>
        <dbReference type="ARBA" id="ARBA00022838"/>
    </source>
</evidence>
<dbReference type="CTD" id="9183"/>
<comment type="similarity">
    <text evidence="4">Belongs to the ZW10 family.</text>
</comment>
<keyword evidence="28" id="KW-1185">Reference proteome</keyword>
<dbReference type="GO" id="GO:0006888">
    <property type="term" value="P:endoplasmic reticulum to Golgi vesicle-mediated transport"/>
    <property type="evidence" value="ECO:0007669"/>
    <property type="project" value="TreeGrafter"/>
</dbReference>
<dbReference type="Proteomes" id="UP000252040">
    <property type="component" value="Unplaced"/>
</dbReference>
<dbReference type="Pfam" id="PF20666">
    <property type="entry name" value="ZW10_C"/>
    <property type="match status" value="2"/>
</dbReference>
<name>A0A341C699_NEOAA</name>
<keyword evidence="17" id="KW-0472">Membrane</keyword>
<dbReference type="GO" id="GO:0005789">
    <property type="term" value="C:endoplasmic reticulum membrane"/>
    <property type="evidence" value="ECO:0007669"/>
    <property type="project" value="UniProtKB-SubCell"/>
</dbReference>
<gene>
    <name evidence="29" type="primary">ZW10</name>
</gene>
<keyword evidence="6" id="KW-0158">Chromosome</keyword>
<evidence type="ECO:0000256" key="18">
    <source>
        <dbReference type="ARBA" id="ARBA00023212"/>
    </source>
</evidence>
<comment type="subcellular location">
    <subcellularLocation>
        <location evidence="3">Chromosome</location>
        <location evidence="3">Centromere</location>
        <location evidence="3">Kinetochore</location>
    </subcellularLocation>
    <subcellularLocation>
        <location evidence="1">Cytoplasm</location>
        <location evidence="1">Cytoskeleton</location>
        <location evidence="1">Spindle</location>
    </subcellularLocation>
    <subcellularLocation>
        <location evidence="2">Endoplasmic reticulum membrane</location>
        <topology evidence="2">Peripheral membrane protein</topology>
    </subcellularLocation>
</comment>
<keyword evidence="9" id="KW-0132">Cell division</keyword>
<evidence type="ECO:0000259" key="26">
    <source>
        <dbReference type="Pfam" id="PF20666"/>
    </source>
</evidence>
<sequence>MASFVTEVLAHSGRLEKEDLCTRISRLTQRVEEIKGEVCSMISKKYSEFLPSMQSAQDLVTQVDKLSDDIDLLKSRIESEVRRDLHVSTAEFTDLKQQLERDSVVLSLLRQLHEFSTAIEDYNCALAEKKYVTAAQRLEEAQICLKLLRSRKCFDLKILKSLSMELTIQKQNILYHLGEEWQKLIVWKFPPSKDISNLESCLQTELHLCAEQSQKEEKTPVPPISSVLLAFSLLGELHTKLKSFGQMLLKYILRPLASCPSLFAVIESQPNIIIIRFESVMTDLEHPSPSEVFAKIRLVLEVVQKQLLDLPLVADVENEKTCKIVLAEMLGDVIWEDLSECLIKNCLVYSIPTNSSKLQQYEEIIQSTEEFENALKEMRFLKGNTTDLLKYARNVNSHFANKKCQDVIVAARNLMTSEIHNTVKVTPASKIRVPDLPSPAEGDKLQVQKVSTTQYNEVMNLEPENTLDQHSFSLPTCRISESVKKLMELAYQTLLEATTSSDQWENLQKLPQLAAIHLNNCMYIAHHLLTLGHQFRLRLAPILRDGTTTFVDLVPGFRRLGTECFLAQMRAQKGELLERLSSARNFSNMDDEDNYSAASKAVRQVLHQLKRLGIVWQDVLPVNIYCKAMGTLLSTTISEIIGRITALEDISTEDGDRLYSLCKTVMDEGPQVFAPLSEENKNKKYQEEVPVYVPKWMPFKELMIMLQASLQEIGDRWADGKGPLAAAFSSSEVKALIRALFQNTERRAAALAKIK</sequence>
<keyword evidence="10" id="KW-0498">Mitosis</keyword>
<keyword evidence="5" id="KW-0813">Transport</keyword>
<dbReference type="InterPro" id="IPR009361">
    <property type="entry name" value="Zw10_N"/>
</dbReference>
<evidence type="ECO:0000256" key="19">
    <source>
        <dbReference type="ARBA" id="ARBA00023306"/>
    </source>
</evidence>
<dbReference type="Pfam" id="PF06248">
    <property type="entry name" value="Zw10_N"/>
    <property type="match status" value="1"/>
</dbReference>
<dbReference type="InterPro" id="IPR048343">
    <property type="entry name" value="ZW10_C"/>
</dbReference>
<dbReference type="Gene3D" id="1.10.357.150">
    <property type="match status" value="1"/>
</dbReference>
<dbReference type="PANTHER" id="PTHR12205">
    <property type="entry name" value="CENTROMERE/KINETOCHORE PROTEIN ZW10"/>
    <property type="match status" value="1"/>
</dbReference>
<dbReference type="InterPro" id="IPR046362">
    <property type="entry name" value="Zw10/DSL1_C_sf"/>
</dbReference>
<organism evidence="28 29">
    <name type="scientific">Neophocaena asiaeorientalis asiaeorientalis</name>
    <name type="common">Yangtze finless porpoise</name>
    <name type="synonym">Neophocaena phocaenoides subsp. asiaeorientalis</name>
    <dbReference type="NCBI Taxonomy" id="1706337"/>
    <lineage>
        <taxon>Eukaryota</taxon>
        <taxon>Metazoa</taxon>
        <taxon>Chordata</taxon>
        <taxon>Craniata</taxon>
        <taxon>Vertebrata</taxon>
        <taxon>Euteleostomi</taxon>
        <taxon>Mammalia</taxon>
        <taxon>Eutheria</taxon>
        <taxon>Laurasiatheria</taxon>
        <taxon>Artiodactyla</taxon>
        <taxon>Whippomorpha</taxon>
        <taxon>Cetacea</taxon>
        <taxon>Odontoceti</taxon>
        <taxon>Phocoenidae</taxon>
        <taxon>Neophocaena</taxon>
    </lineage>
</organism>
<evidence type="ECO:0000256" key="6">
    <source>
        <dbReference type="ARBA" id="ARBA00022454"/>
    </source>
</evidence>
<accession>A0A341C699</accession>
<evidence type="ECO:0000256" key="14">
    <source>
        <dbReference type="ARBA" id="ARBA00022927"/>
    </source>
</evidence>
<dbReference type="GO" id="GO:0005634">
    <property type="term" value="C:nucleus"/>
    <property type="evidence" value="ECO:0007669"/>
    <property type="project" value="InterPro"/>
</dbReference>
<evidence type="ECO:0000259" key="27">
    <source>
        <dbReference type="Pfam" id="PF22766"/>
    </source>
</evidence>
<evidence type="ECO:0000256" key="5">
    <source>
        <dbReference type="ARBA" id="ARBA00022448"/>
    </source>
</evidence>
<evidence type="ECO:0000256" key="20">
    <source>
        <dbReference type="ARBA" id="ARBA00023328"/>
    </source>
</evidence>
<evidence type="ECO:0000313" key="29">
    <source>
        <dbReference type="RefSeq" id="XP_024610054.1"/>
    </source>
</evidence>
<dbReference type="PANTHER" id="PTHR12205:SF0">
    <property type="entry name" value="CENTROMERE_KINETOCHORE PROTEIN ZW10 HOMOLOG"/>
    <property type="match status" value="1"/>
</dbReference>
<evidence type="ECO:0000259" key="25">
    <source>
        <dbReference type="Pfam" id="PF20665"/>
    </source>
</evidence>
<keyword evidence="7" id="KW-0963">Cytoplasm</keyword>
<evidence type="ECO:0000256" key="1">
    <source>
        <dbReference type="ARBA" id="ARBA00004186"/>
    </source>
</evidence>
<evidence type="ECO:0000256" key="2">
    <source>
        <dbReference type="ARBA" id="ARBA00004406"/>
    </source>
</evidence>
<evidence type="ECO:0000256" key="13">
    <source>
        <dbReference type="ARBA" id="ARBA00022892"/>
    </source>
</evidence>
<evidence type="ECO:0000256" key="16">
    <source>
        <dbReference type="ARBA" id="ARBA00023054"/>
    </source>
</evidence>
<evidence type="ECO:0000256" key="4">
    <source>
        <dbReference type="ARBA" id="ARBA00006245"/>
    </source>
</evidence>
<feature type="coiled-coil region" evidence="23">
    <location>
        <begin position="17"/>
        <end position="83"/>
    </location>
</feature>
<dbReference type="RefSeq" id="XP_024610054.1">
    <property type="nucleotide sequence ID" value="XM_024754286.1"/>
</dbReference>
<dbReference type="FunFam" id="1.10.357.150:FF:000001">
    <property type="entry name" value="centromere/kinetochore protein zw10 homolog"/>
    <property type="match status" value="1"/>
</dbReference>
<evidence type="ECO:0000256" key="17">
    <source>
        <dbReference type="ARBA" id="ARBA00023136"/>
    </source>
</evidence>
<reference evidence="29" key="1">
    <citation type="submission" date="2025-08" db="UniProtKB">
        <authorList>
            <consortium name="RefSeq"/>
        </authorList>
    </citation>
    <scope>IDENTIFICATION</scope>
    <source>
        <tissue evidence="29">Meat</tissue>
    </source>
</reference>
<evidence type="ECO:0000256" key="9">
    <source>
        <dbReference type="ARBA" id="ARBA00022618"/>
    </source>
</evidence>
<evidence type="ECO:0000256" key="8">
    <source>
        <dbReference type="ARBA" id="ARBA00022553"/>
    </source>
</evidence>
<dbReference type="InterPro" id="IPR055148">
    <property type="entry name" value="ZW10_C_2"/>
</dbReference>
<comment type="subunit">
    <text evidence="21">Interacts with NBAS and KNTC1/ROD; the interactions are mutually exclusive and indicative for its association in two different vesicle tethering complexes. Component of the RZZ complex composed of KNTC1/ROD, ZW10 and ZWILCH. Component of the NRZ complex composed of NBAS, ZW10 and RINT1/TIP20L; NRZ associates with SNAREs STX18, USE1L, BNIP1/SEC20L and SEC22B (the assembly has been described as syntaxin 18 complex). Interacts directly with RINT1/TIP20L bound to BNIP1/SEC20L. Interacts with C19orf25 and ZWINT. Interacts with ZFYVE1. Interacts with RAB18 and this interaction is enhanced in the presence of ZFYVE1.</text>
</comment>
<keyword evidence="15" id="KW-0007">Acetylation</keyword>
<evidence type="ECO:0000256" key="22">
    <source>
        <dbReference type="ARBA" id="ARBA00069312"/>
    </source>
</evidence>
<keyword evidence="20" id="KW-0137">Centromere</keyword>
<evidence type="ECO:0000256" key="11">
    <source>
        <dbReference type="ARBA" id="ARBA00022824"/>
    </source>
</evidence>
<dbReference type="Pfam" id="PF20665">
    <property type="entry name" value="Zw10_middle"/>
    <property type="match status" value="1"/>
</dbReference>
<evidence type="ECO:0000256" key="7">
    <source>
        <dbReference type="ARBA" id="ARBA00022490"/>
    </source>
</evidence>
<proteinExistence type="inferred from homology"/>
<dbReference type="GO" id="GO:1990423">
    <property type="term" value="C:RZZ complex"/>
    <property type="evidence" value="ECO:0007669"/>
    <property type="project" value="TreeGrafter"/>
</dbReference>
<evidence type="ECO:0000313" key="28">
    <source>
        <dbReference type="Proteomes" id="UP000252040"/>
    </source>
</evidence>
<dbReference type="GO" id="GO:0005819">
    <property type="term" value="C:spindle"/>
    <property type="evidence" value="ECO:0007669"/>
    <property type="project" value="UniProtKB-SubCell"/>
</dbReference>
<keyword evidence="11" id="KW-0256">Endoplasmic reticulum</keyword>
<evidence type="ECO:0000256" key="15">
    <source>
        <dbReference type="ARBA" id="ARBA00022990"/>
    </source>
</evidence>
<evidence type="ECO:0000256" key="23">
    <source>
        <dbReference type="SAM" id="Coils"/>
    </source>
</evidence>
<feature type="domain" description="Centromere/kinetochore protein zw10 N-terminal" evidence="24">
    <location>
        <begin position="27"/>
        <end position="119"/>
    </location>
</feature>
<keyword evidence="8" id="KW-0597">Phosphoprotein</keyword>
<keyword evidence="18" id="KW-0206">Cytoskeleton</keyword>